<dbReference type="EMBL" id="MTBC01000001">
    <property type="protein sequence ID" value="OQD44356.1"/>
    <property type="molecule type" value="Genomic_DNA"/>
</dbReference>
<evidence type="ECO:0000256" key="1">
    <source>
        <dbReference type="ARBA" id="ARBA00022448"/>
    </source>
</evidence>
<dbReference type="OrthoDB" id="1490711at2"/>
<dbReference type="AlphaFoldDB" id="A0A1V6LWH0"/>
<proteinExistence type="predicted"/>
<evidence type="ECO:0000256" key="2">
    <source>
        <dbReference type="SAM" id="Phobius"/>
    </source>
</evidence>
<protein>
    <submittedName>
        <fullName evidence="3">Permease</fullName>
    </submittedName>
</protein>
<feature type="transmembrane region" description="Helical" evidence="2">
    <location>
        <begin position="129"/>
        <end position="148"/>
    </location>
</feature>
<dbReference type="PANTHER" id="PTHR36838">
    <property type="entry name" value="AUXIN EFFLUX CARRIER FAMILY PROTEIN"/>
    <property type="match status" value="1"/>
</dbReference>
<feature type="transmembrane region" description="Helical" evidence="2">
    <location>
        <begin position="6"/>
        <end position="23"/>
    </location>
</feature>
<gene>
    <name evidence="3" type="ORF">BUL40_02045</name>
</gene>
<evidence type="ECO:0000313" key="4">
    <source>
        <dbReference type="Proteomes" id="UP000191680"/>
    </source>
</evidence>
<feature type="transmembrane region" description="Helical" evidence="2">
    <location>
        <begin position="259"/>
        <end position="277"/>
    </location>
</feature>
<keyword evidence="1" id="KW-0813">Transport</keyword>
<reference evidence="3 4" key="1">
    <citation type="submission" date="2016-12" db="EMBL/GenBank/DDBJ databases">
        <authorList>
            <person name="Song W.-J."/>
            <person name="Kurnit D.M."/>
        </authorList>
    </citation>
    <scope>NUCLEOTIDE SEQUENCE [LARGE SCALE GENOMIC DNA]</scope>
    <source>
        <strain evidence="3 4">HSG9</strain>
    </source>
</reference>
<feature type="transmembrane region" description="Helical" evidence="2">
    <location>
        <begin position="330"/>
        <end position="352"/>
    </location>
</feature>
<evidence type="ECO:0000313" key="3">
    <source>
        <dbReference type="EMBL" id="OQD44356.1"/>
    </source>
</evidence>
<accession>A0A1V6LWH0</accession>
<feature type="transmembrane region" description="Helical" evidence="2">
    <location>
        <begin position="35"/>
        <end position="52"/>
    </location>
</feature>
<keyword evidence="2" id="KW-0472">Membrane</keyword>
<keyword evidence="2" id="KW-0812">Transmembrane</keyword>
<sequence>MGLQKILVFLIFIGIGLVLKTKFKSKSEITGLKKIILNLALPATIFIALLSVDIKGELLLLPVLALALNIILYLTTPLLLPAIGLEKNSPNYNTVRLLFPSLAPGLSCFPFVLEFLGDSYLAQAAMADLGNKVFVLIILYLIAMQWYLKKHAQTTKFSKEKLLNLVKVLAFEPVNLFIAAALILMVLGLHMENLPFALSESLSRISLLMTPLVLLFIGLAVNIQKKQFAQLFSLLMLRAAASFLIIGLLSVFINMETNTLLLALAFSLSACSFWPYAHIAAIEAMEKEVENNKKTFNGNFAISILALSFPLSTILIMAVLNSGNTLSNPLYLFLIAFGLFLSGAIFPTLKMLKARKQTWKEKPVYEG</sequence>
<dbReference type="Proteomes" id="UP000191680">
    <property type="component" value="Unassembled WGS sequence"/>
</dbReference>
<comment type="caution">
    <text evidence="3">The sequence shown here is derived from an EMBL/GenBank/DDBJ whole genome shotgun (WGS) entry which is preliminary data.</text>
</comment>
<keyword evidence="2" id="KW-1133">Transmembrane helix</keyword>
<feature type="transmembrane region" description="Helical" evidence="2">
    <location>
        <begin position="97"/>
        <end position="117"/>
    </location>
</feature>
<feature type="transmembrane region" description="Helical" evidence="2">
    <location>
        <begin position="58"/>
        <end position="85"/>
    </location>
</feature>
<keyword evidence="4" id="KW-1185">Reference proteome</keyword>
<organism evidence="3 4">
    <name type="scientific">Croceivirga radicis</name>
    <dbReference type="NCBI Taxonomy" id="1929488"/>
    <lineage>
        <taxon>Bacteria</taxon>
        <taxon>Pseudomonadati</taxon>
        <taxon>Bacteroidota</taxon>
        <taxon>Flavobacteriia</taxon>
        <taxon>Flavobacteriales</taxon>
        <taxon>Flavobacteriaceae</taxon>
        <taxon>Croceivirga</taxon>
    </lineage>
</organism>
<feature type="transmembrane region" description="Helical" evidence="2">
    <location>
        <begin position="298"/>
        <end position="318"/>
    </location>
</feature>
<feature type="transmembrane region" description="Helical" evidence="2">
    <location>
        <begin position="169"/>
        <end position="190"/>
    </location>
</feature>
<feature type="transmembrane region" description="Helical" evidence="2">
    <location>
        <begin position="235"/>
        <end position="253"/>
    </location>
</feature>
<name>A0A1V6LWH0_9FLAO</name>
<dbReference type="PANTHER" id="PTHR36838:SF3">
    <property type="entry name" value="TRANSPORTER AUXIN EFFLUX CARRIER EC FAMILY"/>
    <property type="match status" value="1"/>
</dbReference>
<dbReference type="RefSeq" id="WP_080317864.1">
    <property type="nucleotide sequence ID" value="NZ_MTBC01000001.1"/>
</dbReference>
<feature type="transmembrane region" description="Helical" evidence="2">
    <location>
        <begin position="202"/>
        <end position="223"/>
    </location>
</feature>